<keyword evidence="1" id="KW-0812">Transmembrane</keyword>
<evidence type="ECO:0000313" key="3">
    <source>
        <dbReference type="Proteomes" id="UP000245539"/>
    </source>
</evidence>
<dbReference type="Proteomes" id="UP000245539">
    <property type="component" value="Unassembled WGS sequence"/>
</dbReference>
<organism evidence="2 3">
    <name type="scientific">Leucothrix pacifica</name>
    <dbReference type="NCBI Taxonomy" id="1247513"/>
    <lineage>
        <taxon>Bacteria</taxon>
        <taxon>Pseudomonadati</taxon>
        <taxon>Pseudomonadota</taxon>
        <taxon>Gammaproteobacteria</taxon>
        <taxon>Thiotrichales</taxon>
        <taxon>Thiotrichaceae</taxon>
        <taxon>Leucothrix</taxon>
    </lineage>
</organism>
<protein>
    <submittedName>
        <fullName evidence="2">Uncharacterized protein</fullName>
    </submittedName>
</protein>
<keyword evidence="1" id="KW-0472">Membrane</keyword>
<evidence type="ECO:0000313" key="2">
    <source>
        <dbReference type="EMBL" id="PWQ92462.1"/>
    </source>
</evidence>
<dbReference type="AlphaFoldDB" id="A0A317C8J6"/>
<proteinExistence type="predicted"/>
<dbReference type="EMBL" id="QGKM01000087">
    <property type="protein sequence ID" value="PWQ92462.1"/>
    <property type="molecule type" value="Genomic_DNA"/>
</dbReference>
<comment type="caution">
    <text evidence="2">The sequence shown here is derived from an EMBL/GenBank/DDBJ whole genome shotgun (WGS) entry which is preliminary data.</text>
</comment>
<keyword evidence="3" id="KW-1185">Reference proteome</keyword>
<evidence type="ECO:0000256" key="1">
    <source>
        <dbReference type="SAM" id="Phobius"/>
    </source>
</evidence>
<name>A0A317C8J6_9GAMM</name>
<reference evidence="2 3" key="1">
    <citation type="submission" date="2018-05" db="EMBL/GenBank/DDBJ databases">
        <title>Leucothrix arctica sp. nov., isolated from Arctic seawater.</title>
        <authorList>
            <person name="Choi A."/>
            <person name="Baek K."/>
        </authorList>
    </citation>
    <scope>NUCLEOTIDE SEQUENCE [LARGE SCALE GENOMIC DNA]</scope>
    <source>
        <strain evidence="2 3">JCM 18388</strain>
    </source>
</reference>
<feature type="transmembrane region" description="Helical" evidence="1">
    <location>
        <begin position="21"/>
        <end position="40"/>
    </location>
</feature>
<dbReference type="RefSeq" id="WP_109839611.1">
    <property type="nucleotide sequence ID" value="NZ_QGKM01000087.1"/>
</dbReference>
<dbReference type="OrthoDB" id="8419990at2"/>
<keyword evidence="1" id="KW-1133">Transmembrane helix</keyword>
<accession>A0A317C8J6</accession>
<sequence>MALFRSRQRISDSGSDPFTDLLFNALLTFTFLFLISLLLINPPAKSGIINPKAEFLITVSWEDGNANDIDTWVQGPQGSKVWFKQAQNGLMHLDRDDRGLTNDTQQVDGKEIINPLNQEVVTIRGRPPGEFIVNVHYYKSKDQLEVPVTIYVAEVNPTLKVLHYATVTLKKEGDEKTAVRFTLNNQGKVENINTLQTSLLGDQ</sequence>
<gene>
    <name evidence="2" type="ORF">DKW60_20925</name>
</gene>